<gene>
    <name evidence="2" type="ORF">GCM10023209_26060</name>
</gene>
<feature type="domain" description="ATPase AAA-type core" evidence="1">
    <location>
        <begin position="178"/>
        <end position="319"/>
    </location>
</feature>
<dbReference type="EMBL" id="BAABHW010000004">
    <property type="protein sequence ID" value="GAA5076689.1"/>
    <property type="molecule type" value="Genomic_DNA"/>
</dbReference>
<proteinExistence type="predicted"/>
<dbReference type="RefSeq" id="WP_259549834.1">
    <property type="nucleotide sequence ID" value="NZ_BAABHW010000004.1"/>
</dbReference>
<reference evidence="3" key="1">
    <citation type="journal article" date="2019" name="Int. J. Syst. Evol. Microbiol.">
        <title>The Global Catalogue of Microorganisms (GCM) 10K type strain sequencing project: providing services to taxonomists for standard genome sequencing and annotation.</title>
        <authorList>
            <consortium name="The Broad Institute Genomics Platform"/>
            <consortium name="The Broad Institute Genome Sequencing Center for Infectious Disease"/>
            <person name="Wu L."/>
            <person name="Ma J."/>
        </authorList>
    </citation>
    <scope>NUCLEOTIDE SEQUENCE [LARGE SCALE GENOMIC DNA]</scope>
    <source>
        <strain evidence="3">JCM 18015</strain>
    </source>
</reference>
<protein>
    <submittedName>
        <fullName evidence="2">AAA family ATPase</fullName>
    </submittedName>
</protein>
<organism evidence="2 3">
    <name type="scientific">[Roseibacterium] beibuensis</name>
    <dbReference type="NCBI Taxonomy" id="1193142"/>
    <lineage>
        <taxon>Bacteria</taxon>
        <taxon>Pseudomonadati</taxon>
        <taxon>Pseudomonadota</taxon>
        <taxon>Alphaproteobacteria</taxon>
        <taxon>Rhodobacterales</taxon>
        <taxon>Roseobacteraceae</taxon>
        <taxon>Roseicyclus</taxon>
    </lineage>
</organism>
<keyword evidence="3" id="KW-1185">Reference proteome</keyword>
<dbReference type="Pfam" id="PF00004">
    <property type="entry name" value="AAA"/>
    <property type="match status" value="1"/>
</dbReference>
<dbReference type="InterPro" id="IPR027417">
    <property type="entry name" value="P-loop_NTPase"/>
</dbReference>
<comment type="caution">
    <text evidence="2">The sequence shown here is derived from an EMBL/GenBank/DDBJ whole genome shotgun (WGS) entry which is preliminary data.</text>
</comment>
<dbReference type="InterPro" id="IPR003959">
    <property type="entry name" value="ATPase_AAA_core"/>
</dbReference>
<evidence type="ECO:0000313" key="2">
    <source>
        <dbReference type="EMBL" id="GAA5076689.1"/>
    </source>
</evidence>
<accession>A0ABP9LI48</accession>
<dbReference type="Proteomes" id="UP001499910">
    <property type="component" value="Unassembled WGS sequence"/>
</dbReference>
<evidence type="ECO:0000259" key="1">
    <source>
        <dbReference type="Pfam" id="PF00004"/>
    </source>
</evidence>
<evidence type="ECO:0000313" key="3">
    <source>
        <dbReference type="Proteomes" id="UP001499910"/>
    </source>
</evidence>
<dbReference type="SUPFAM" id="SSF52540">
    <property type="entry name" value="P-loop containing nucleoside triphosphate hydrolases"/>
    <property type="match status" value="1"/>
</dbReference>
<name>A0ABP9LI48_9RHOB</name>
<dbReference type="Gene3D" id="3.40.50.300">
    <property type="entry name" value="P-loop containing nucleotide triphosphate hydrolases"/>
    <property type="match status" value="1"/>
</dbReference>
<sequence>MSTKDLYPFLLAEQATKPKYDEKELIARFTRHLQKLCFTPPSQEDLQKVLDARTALKETRGASDEQAAFSHPFPPLHASEILPRMRDEERIARRAKRLAHGKTVPLDPFADLRKEEAEKLKPIQDGLPAVMPEDEHWADEIAAALHDEMPWMGPATEHAWHALRRAARLGEPIVLRPVILNGPWGIGKSAWARRLAKRLSMPSIEIDASKSAAGFALTGLERGWGSAQAGRPLEVILQRRLINPLCVVDELCKAGSATSGKGTRFSFSDALLSLLEPATAKHWECPMYRLPFDMSRISWVLTSNQTATIEPAVLNRCQVIDLPDVTADDLVRFARRQGVVMGLDQAAIDAVAEAVLRGPAMARRRFSLRDVIRLLERAETLQHKPVLH</sequence>